<evidence type="ECO:0000259" key="7">
    <source>
        <dbReference type="PROSITE" id="PS50076"/>
    </source>
</evidence>
<dbReference type="PROSITE" id="PS50005">
    <property type="entry name" value="TPR"/>
    <property type="match status" value="1"/>
</dbReference>
<dbReference type="GO" id="GO:0051087">
    <property type="term" value="F:protein-folding chaperone binding"/>
    <property type="evidence" value="ECO:0007669"/>
    <property type="project" value="TreeGrafter"/>
</dbReference>
<dbReference type="STRING" id="573061.Clocel_3188"/>
<dbReference type="Gene3D" id="1.25.40.10">
    <property type="entry name" value="Tetratricopeptide repeat domain"/>
    <property type="match status" value="1"/>
</dbReference>
<dbReference type="PRINTS" id="PR00625">
    <property type="entry name" value="JDOMAIN"/>
</dbReference>
<dbReference type="Pfam" id="PF00226">
    <property type="entry name" value="DnaJ"/>
    <property type="match status" value="1"/>
</dbReference>
<dbReference type="GO" id="GO:0034975">
    <property type="term" value="P:protein folding in endoplasmic reticulum"/>
    <property type="evidence" value="ECO:0007669"/>
    <property type="project" value="TreeGrafter"/>
</dbReference>
<sequence>MRNPYEVLEIKEGASMEEITRAYREIVKRYHPDQYGNNPLKDLAEEKLREANEAYETLKQRGSSSSSNRSNNNYSNNTSQSAGYSNDSYNFYNEVRMSIQRGQYEFALQRLNSWNNRDAEWNYLMGVCHMNRGWYDSGINYVTQAINMNPNNLEYRNTYSKMTNRNHNYRQSYSHRHHGHGGFCGNDDCCDTFCKIWALDTCCECMGGDCIDCL</sequence>
<dbReference type="InterPro" id="IPR036869">
    <property type="entry name" value="J_dom_sf"/>
</dbReference>
<accession>D9SUB9</accession>
<dbReference type="OrthoDB" id="9779889at2"/>
<evidence type="ECO:0000256" key="5">
    <source>
        <dbReference type="PROSITE-ProRule" id="PRU00339"/>
    </source>
</evidence>
<dbReference type="HOGENOM" id="CLU_083841_1_0_9"/>
<feature type="compositionally biased region" description="Low complexity" evidence="6">
    <location>
        <begin position="63"/>
        <end position="81"/>
    </location>
</feature>
<dbReference type="PANTHER" id="PTHR44140">
    <property type="entry name" value="LD25575P"/>
    <property type="match status" value="1"/>
</dbReference>
<evidence type="ECO:0000256" key="2">
    <source>
        <dbReference type="ARBA" id="ARBA00022705"/>
    </source>
</evidence>
<organism evidence="8 9">
    <name type="scientific">Clostridium cellulovorans (strain ATCC 35296 / DSM 3052 / OCM 3 / 743B)</name>
    <dbReference type="NCBI Taxonomy" id="573061"/>
    <lineage>
        <taxon>Bacteria</taxon>
        <taxon>Bacillati</taxon>
        <taxon>Bacillota</taxon>
        <taxon>Clostridia</taxon>
        <taxon>Eubacteriales</taxon>
        <taxon>Clostridiaceae</taxon>
        <taxon>Clostridium</taxon>
    </lineage>
</organism>
<evidence type="ECO:0000313" key="8">
    <source>
        <dbReference type="EMBL" id="ADL52874.1"/>
    </source>
</evidence>
<name>D9SUB9_CLOC7</name>
<dbReference type="Proteomes" id="UP000002730">
    <property type="component" value="Chromosome"/>
</dbReference>
<evidence type="ECO:0000256" key="6">
    <source>
        <dbReference type="SAM" id="MobiDB-lite"/>
    </source>
</evidence>
<feature type="repeat" description="TPR" evidence="5">
    <location>
        <begin position="119"/>
        <end position="152"/>
    </location>
</feature>
<dbReference type="PANTHER" id="PTHR44140:SF2">
    <property type="entry name" value="LD25575P"/>
    <property type="match status" value="1"/>
</dbReference>
<dbReference type="GO" id="GO:0006260">
    <property type="term" value="P:DNA replication"/>
    <property type="evidence" value="ECO:0007669"/>
    <property type="project" value="UniProtKB-KW"/>
</dbReference>
<evidence type="ECO:0000256" key="4">
    <source>
        <dbReference type="ARBA" id="ARBA00022824"/>
    </source>
</evidence>
<dbReference type="SUPFAM" id="SSF48452">
    <property type="entry name" value="TPR-like"/>
    <property type="match status" value="1"/>
</dbReference>
<dbReference type="InterPro" id="IPR019734">
    <property type="entry name" value="TPR_rpt"/>
</dbReference>
<dbReference type="KEGG" id="ccb:Clocel_3188"/>
<dbReference type="SUPFAM" id="SSF46565">
    <property type="entry name" value="Chaperone J-domain"/>
    <property type="match status" value="1"/>
</dbReference>
<feature type="domain" description="J" evidence="7">
    <location>
        <begin position="3"/>
        <end position="75"/>
    </location>
</feature>
<dbReference type="AlphaFoldDB" id="D9SUB9"/>
<reference evidence="8 9" key="1">
    <citation type="submission" date="2010-08" db="EMBL/GenBank/DDBJ databases">
        <title>Complete sequence of Clostridium cellulovorans 743B.</title>
        <authorList>
            <consortium name="US DOE Joint Genome Institute"/>
            <person name="Lucas S."/>
            <person name="Copeland A."/>
            <person name="Lapidus A."/>
            <person name="Cheng J.-F."/>
            <person name="Bruce D."/>
            <person name="Goodwin L."/>
            <person name="Pitluck S."/>
            <person name="Chertkov O."/>
            <person name="Detter J.C."/>
            <person name="Han C."/>
            <person name="Tapia R."/>
            <person name="Land M."/>
            <person name="Hauser L."/>
            <person name="Chang Y.-J."/>
            <person name="Jeffries C."/>
            <person name="Kyrpides N."/>
            <person name="Ivanova N."/>
            <person name="Mikhailova N."/>
            <person name="Hemme C.L."/>
            <person name="Woyke T."/>
        </authorList>
    </citation>
    <scope>NUCLEOTIDE SEQUENCE [LARGE SCALE GENOMIC DNA]</scope>
    <source>
        <strain evidence="9">ATCC 35296 / DSM 3052 / OCM 3 / 743B</strain>
    </source>
</reference>
<keyword evidence="2" id="KW-0235">DNA replication</keyword>
<keyword evidence="4" id="KW-0256">Endoplasmic reticulum</keyword>
<comment type="subcellular location">
    <subcellularLocation>
        <location evidence="1">Endoplasmic reticulum</location>
    </subcellularLocation>
</comment>
<feature type="region of interest" description="Disordered" evidence="6">
    <location>
        <begin position="57"/>
        <end position="85"/>
    </location>
</feature>
<dbReference type="eggNOG" id="COG2214">
    <property type="taxonomic scope" value="Bacteria"/>
</dbReference>
<dbReference type="RefSeq" id="WP_010073258.1">
    <property type="nucleotide sequence ID" value="NC_014393.1"/>
</dbReference>
<dbReference type="SMART" id="SM00271">
    <property type="entry name" value="DnaJ"/>
    <property type="match status" value="1"/>
</dbReference>
<keyword evidence="5" id="KW-0802">TPR repeat</keyword>
<keyword evidence="9" id="KW-1185">Reference proteome</keyword>
<dbReference type="EMBL" id="CP002160">
    <property type="protein sequence ID" value="ADL52874.1"/>
    <property type="molecule type" value="Genomic_DNA"/>
</dbReference>
<dbReference type="Gene3D" id="1.10.287.110">
    <property type="entry name" value="DnaJ domain"/>
    <property type="match status" value="1"/>
</dbReference>
<dbReference type="GO" id="GO:0051787">
    <property type="term" value="F:misfolded protein binding"/>
    <property type="evidence" value="ECO:0007669"/>
    <property type="project" value="TreeGrafter"/>
</dbReference>
<evidence type="ECO:0000256" key="1">
    <source>
        <dbReference type="ARBA" id="ARBA00004240"/>
    </source>
</evidence>
<evidence type="ECO:0000256" key="3">
    <source>
        <dbReference type="ARBA" id="ARBA00022729"/>
    </source>
</evidence>
<proteinExistence type="predicted"/>
<evidence type="ECO:0000313" key="9">
    <source>
        <dbReference type="Proteomes" id="UP000002730"/>
    </source>
</evidence>
<dbReference type="InterPro" id="IPR051727">
    <property type="entry name" value="DnaJ_C3_Co-chaperones"/>
</dbReference>
<dbReference type="PROSITE" id="PS50076">
    <property type="entry name" value="DNAJ_2"/>
    <property type="match status" value="1"/>
</dbReference>
<keyword evidence="3" id="KW-0732">Signal</keyword>
<dbReference type="InterPro" id="IPR001623">
    <property type="entry name" value="DnaJ_domain"/>
</dbReference>
<dbReference type="InterPro" id="IPR011990">
    <property type="entry name" value="TPR-like_helical_dom_sf"/>
</dbReference>
<protein>
    <submittedName>
        <fullName evidence="8">Heat shock protein DnaJ domain protein</fullName>
    </submittedName>
</protein>
<gene>
    <name evidence="8" type="ordered locus">Clocel_3188</name>
</gene>
<keyword evidence="8" id="KW-0346">Stress response</keyword>
<dbReference type="CDD" id="cd06257">
    <property type="entry name" value="DnaJ"/>
    <property type="match status" value="1"/>
</dbReference>